<dbReference type="AlphaFoldDB" id="A0A165CL80"/>
<organism evidence="2 3">
    <name type="scientific">Laetiporus sulphureus 93-53</name>
    <dbReference type="NCBI Taxonomy" id="1314785"/>
    <lineage>
        <taxon>Eukaryota</taxon>
        <taxon>Fungi</taxon>
        <taxon>Dikarya</taxon>
        <taxon>Basidiomycota</taxon>
        <taxon>Agaricomycotina</taxon>
        <taxon>Agaricomycetes</taxon>
        <taxon>Polyporales</taxon>
        <taxon>Laetiporus</taxon>
    </lineage>
</organism>
<dbReference type="InterPro" id="IPR027417">
    <property type="entry name" value="P-loop_NTPase"/>
</dbReference>
<accession>A0A165CL80</accession>
<dbReference type="Proteomes" id="UP000076871">
    <property type="component" value="Unassembled WGS sequence"/>
</dbReference>
<dbReference type="OrthoDB" id="2986975at2759"/>
<proteinExistence type="predicted"/>
<evidence type="ECO:0000256" key="1">
    <source>
        <dbReference type="SAM" id="MobiDB-lite"/>
    </source>
</evidence>
<dbReference type="PANTHER" id="PTHR47642">
    <property type="entry name" value="ATP-DEPENDENT DNA HELICASE"/>
    <property type="match status" value="1"/>
</dbReference>
<name>A0A165CL80_9APHY</name>
<evidence type="ECO:0000313" key="2">
    <source>
        <dbReference type="EMBL" id="KZT03009.1"/>
    </source>
</evidence>
<dbReference type="STRING" id="1314785.A0A165CL80"/>
<feature type="non-terminal residue" evidence="2">
    <location>
        <position position="397"/>
    </location>
</feature>
<gene>
    <name evidence="2" type="ORF">LAESUDRAFT_602069</name>
</gene>
<evidence type="ECO:0008006" key="4">
    <source>
        <dbReference type="Google" id="ProtNLM"/>
    </source>
</evidence>
<feature type="region of interest" description="Disordered" evidence="1">
    <location>
        <begin position="180"/>
        <end position="209"/>
    </location>
</feature>
<reference evidence="2 3" key="1">
    <citation type="journal article" date="2016" name="Mol. Biol. Evol.">
        <title>Comparative Genomics of Early-Diverging Mushroom-Forming Fungi Provides Insights into the Origins of Lignocellulose Decay Capabilities.</title>
        <authorList>
            <person name="Nagy L.G."/>
            <person name="Riley R."/>
            <person name="Tritt A."/>
            <person name="Adam C."/>
            <person name="Daum C."/>
            <person name="Floudas D."/>
            <person name="Sun H."/>
            <person name="Yadav J.S."/>
            <person name="Pangilinan J."/>
            <person name="Larsson K.H."/>
            <person name="Matsuura K."/>
            <person name="Barry K."/>
            <person name="Labutti K."/>
            <person name="Kuo R."/>
            <person name="Ohm R.A."/>
            <person name="Bhattacharya S.S."/>
            <person name="Shirouzu T."/>
            <person name="Yoshinaga Y."/>
            <person name="Martin F.M."/>
            <person name="Grigoriev I.V."/>
            <person name="Hibbett D.S."/>
        </authorList>
    </citation>
    <scope>NUCLEOTIDE SEQUENCE [LARGE SCALE GENOMIC DNA]</scope>
    <source>
        <strain evidence="2 3">93-53</strain>
    </source>
</reference>
<dbReference type="SUPFAM" id="SSF52540">
    <property type="entry name" value="P-loop containing nucleoside triphosphate hydrolases"/>
    <property type="match status" value="1"/>
</dbReference>
<sequence>MISCVDLYRISAQMCKALGITDQSFGGLSVILAGDFAQLPPAGRNAASLYSNSVGPWSIANTLISQQAAIGKSLWHQFTTVILLRRNMRQQGMSEDDVRFRTALINMRYKSCDEDDIALLRTRVVTDASDPLSECFADPCFRNVSIITGLNAHRDVINEMCARRFASDNNLSLTPFYSVDSWSSSPRSDSIRRTQRSSDSTWNPRRTSDNVTSEVQDVLWTLPPALTGHRAGILMLCPGMPVMLKNNEATELCATNGAEGFVYDWDSHLDEHGHYILDTLFVRLKSPPHTVQIEGLPPDVIPLSRSKTRVKCILPNDAAVYIDRFQVNVLLDFAMTDYSSQGRTRPINVCHLKYCRGHQSMYTCLSRSASLSGTLILEGFDASKLQGGISGDLRREF</sequence>
<protein>
    <recommendedName>
        <fullName evidence="4">DNA helicase</fullName>
    </recommendedName>
</protein>
<evidence type="ECO:0000313" key="3">
    <source>
        <dbReference type="Proteomes" id="UP000076871"/>
    </source>
</evidence>
<dbReference type="RefSeq" id="XP_040760749.1">
    <property type="nucleotide sequence ID" value="XM_040903073.1"/>
</dbReference>
<dbReference type="EMBL" id="KV427647">
    <property type="protein sequence ID" value="KZT03009.1"/>
    <property type="molecule type" value="Genomic_DNA"/>
</dbReference>
<keyword evidence="3" id="KW-1185">Reference proteome</keyword>
<feature type="compositionally biased region" description="Polar residues" evidence="1">
    <location>
        <begin position="197"/>
        <end position="209"/>
    </location>
</feature>
<dbReference type="InParanoid" id="A0A165CL80"/>
<dbReference type="GeneID" id="63820104"/>
<dbReference type="InterPro" id="IPR051055">
    <property type="entry name" value="PIF1_helicase"/>
</dbReference>